<accession>A0A6J4KQU3</accession>
<reference evidence="1" key="1">
    <citation type="submission" date="2020-02" db="EMBL/GenBank/DDBJ databases">
        <authorList>
            <person name="Meier V. D."/>
        </authorList>
    </citation>
    <scope>NUCLEOTIDE SEQUENCE</scope>
    <source>
        <strain evidence="1">AVDCRST_MAG89</strain>
    </source>
</reference>
<gene>
    <name evidence="1" type="ORF">AVDCRST_MAG89-1157</name>
</gene>
<organism evidence="1">
    <name type="scientific">uncultured Gemmatimonadota bacterium</name>
    <dbReference type="NCBI Taxonomy" id="203437"/>
    <lineage>
        <taxon>Bacteria</taxon>
        <taxon>Pseudomonadati</taxon>
        <taxon>Gemmatimonadota</taxon>
        <taxon>environmental samples</taxon>
    </lineage>
</organism>
<proteinExistence type="predicted"/>
<evidence type="ECO:0008006" key="2">
    <source>
        <dbReference type="Google" id="ProtNLM"/>
    </source>
</evidence>
<name>A0A6J4KQU3_9BACT</name>
<dbReference type="InterPro" id="IPR011042">
    <property type="entry name" value="6-blade_b-propeller_TolB-like"/>
</dbReference>
<sequence length="331" mass="36174">MDVDSYGRILVADGGQVLVLSPQGRVERRIGRPGSGPGEFRYVATVAALARDSLFVFDPGLRRISVYAPGADKPAYSTHLSSGQTTLPYWARPAGKRGQMVAVFNTARGDVPERQNGTAPAEVLRLLNPDGSVARDSLVLMPEVQMLDINNTEGRGVFHYPFARSSAFALTRRGVIYHAWTDSLRFTAYGLDGRRLREFRAPHVPRPVSNAEIDSVVQRLAKPPFSEATIRRALREAGTRTWPAFRGFFVDDQERLWVALTPASDDADLEWLVLGPSGQRLGSLRLPQSVTLGAVRGNRAYAVARDENDVESIVVYQLTSTPGATAAKAGQ</sequence>
<evidence type="ECO:0000313" key="1">
    <source>
        <dbReference type="EMBL" id="CAA9311679.1"/>
    </source>
</evidence>
<dbReference type="AlphaFoldDB" id="A0A6J4KQU3"/>
<dbReference type="SUPFAM" id="SSF101898">
    <property type="entry name" value="NHL repeat"/>
    <property type="match status" value="1"/>
</dbReference>
<protein>
    <recommendedName>
        <fullName evidence="2">6-bladed beta-propeller</fullName>
    </recommendedName>
</protein>
<dbReference type="Gene3D" id="2.120.10.30">
    <property type="entry name" value="TolB, C-terminal domain"/>
    <property type="match status" value="1"/>
</dbReference>
<dbReference type="EMBL" id="CADCTV010000256">
    <property type="protein sequence ID" value="CAA9311679.1"/>
    <property type="molecule type" value="Genomic_DNA"/>
</dbReference>